<protein>
    <submittedName>
        <fullName evidence="2">Uncharacterized protein</fullName>
    </submittedName>
</protein>
<dbReference type="Proteomes" id="UP000077266">
    <property type="component" value="Unassembled WGS sequence"/>
</dbReference>
<name>A0A166BNP9_EXIGL</name>
<feature type="compositionally biased region" description="Polar residues" evidence="1">
    <location>
        <begin position="300"/>
        <end position="313"/>
    </location>
</feature>
<evidence type="ECO:0000313" key="2">
    <source>
        <dbReference type="EMBL" id="KZW02780.1"/>
    </source>
</evidence>
<dbReference type="OrthoDB" id="10657648at2759"/>
<organism evidence="2 3">
    <name type="scientific">Exidia glandulosa HHB12029</name>
    <dbReference type="NCBI Taxonomy" id="1314781"/>
    <lineage>
        <taxon>Eukaryota</taxon>
        <taxon>Fungi</taxon>
        <taxon>Dikarya</taxon>
        <taxon>Basidiomycota</taxon>
        <taxon>Agaricomycotina</taxon>
        <taxon>Agaricomycetes</taxon>
        <taxon>Auriculariales</taxon>
        <taxon>Exidiaceae</taxon>
        <taxon>Exidia</taxon>
    </lineage>
</organism>
<feature type="region of interest" description="Disordered" evidence="1">
    <location>
        <begin position="339"/>
        <end position="384"/>
    </location>
</feature>
<feature type="compositionally biased region" description="Basic and acidic residues" evidence="1">
    <location>
        <begin position="47"/>
        <end position="67"/>
    </location>
</feature>
<feature type="region of interest" description="Disordered" evidence="1">
    <location>
        <begin position="164"/>
        <end position="183"/>
    </location>
</feature>
<evidence type="ECO:0000313" key="3">
    <source>
        <dbReference type="Proteomes" id="UP000077266"/>
    </source>
</evidence>
<dbReference type="AlphaFoldDB" id="A0A166BNP9"/>
<feature type="region of interest" description="Disordered" evidence="1">
    <location>
        <begin position="1"/>
        <end position="21"/>
    </location>
</feature>
<feature type="compositionally biased region" description="Polar residues" evidence="1">
    <location>
        <begin position="216"/>
        <end position="226"/>
    </location>
</feature>
<keyword evidence="3" id="KW-1185">Reference proteome</keyword>
<feature type="compositionally biased region" description="Basic and acidic residues" evidence="1">
    <location>
        <begin position="236"/>
        <end position="256"/>
    </location>
</feature>
<feature type="compositionally biased region" description="Low complexity" evidence="1">
    <location>
        <begin position="1"/>
        <end position="17"/>
    </location>
</feature>
<reference evidence="2 3" key="1">
    <citation type="journal article" date="2016" name="Mol. Biol. Evol.">
        <title>Comparative Genomics of Early-Diverging Mushroom-Forming Fungi Provides Insights into the Origins of Lignocellulose Decay Capabilities.</title>
        <authorList>
            <person name="Nagy L.G."/>
            <person name="Riley R."/>
            <person name="Tritt A."/>
            <person name="Adam C."/>
            <person name="Daum C."/>
            <person name="Floudas D."/>
            <person name="Sun H."/>
            <person name="Yadav J.S."/>
            <person name="Pangilinan J."/>
            <person name="Larsson K.H."/>
            <person name="Matsuura K."/>
            <person name="Barry K."/>
            <person name="Labutti K."/>
            <person name="Kuo R."/>
            <person name="Ohm R.A."/>
            <person name="Bhattacharya S.S."/>
            <person name="Shirouzu T."/>
            <person name="Yoshinaga Y."/>
            <person name="Martin F.M."/>
            <person name="Grigoriev I.V."/>
            <person name="Hibbett D.S."/>
        </authorList>
    </citation>
    <scope>NUCLEOTIDE SEQUENCE [LARGE SCALE GENOMIC DNA]</scope>
    <source>
        <strain evidence="2 3">HHB12029</strain>
    </source>
</reference>
<accession>A0A166BNP9</accession>
<sequence length="400" mass="43077">MLALSSFSTISSLSSDSSLDRHVSFARRPSYIDLGDQDEDFWDEQDEQFREPEHDESFDLRSPEMQRRSQPWPVGPPQTDLRSKLTNRPIPSPPRFDVPSVGAARAASSSKLPYRRADASASTPSLGIHARSASAPIPVPILKNGTGKRQASVDDTVTKGLGLTLGSAPSSSHDPASLQARNPHLKMVNGELRMTVFPERKGSFGGKQIVRGARGTSGSESPSQVEDGSIMMQLDQLEKEQERVSAELAKRTRSPERGTTPSRPPPPIPVTVAAATSSVTHVRASAESPSALADARESLKTTSPQPRDIVTSSQKRDSLIDLVPRNHVLNIVGELMAAAQRKAPPPPPPPRAASPPPLKPSSKWVPVDTSAGLKRKWEPGSRVPSSLRSYMHLLGGGAHN</sequence>
<dbReference type="EMBL" id="KV425886">
    <property type="protein sequence ID" value="KZW02780.1"/>
    <property type="molecule type" value="Genomic_DNA"/>
</dbReference>
<feature type="compositionally biased region" description="Pro residues" evidence="1">
    <location>
        <begin position="343"/>
        <end position="359"/>
    </location>
</feature>
<dbReference type="InParanoid" id="A0A166BNP9"/>
<evidence type="ECO:0000256" key="1">
    <source>
        <dbReference type="SAM" id="MobiDB-lite"/>
    </source>
</evidence>
<gene>
    <name evidence="2" type="ORF">EXIGLDRAFT_372779</name>
</gene>
<proteinExistence type="predicted"/>
<feature type="compositionally biased region" description="Acidic residues" evidence="1">
    <location>
        <begin position="35"/>
        <end position="46"/>
    </location>
</feature>
<feature type="region of interest" description="Disordered" evidence="1">
    <location>
        <begin position="203"/>
        <end position="314"/>
    </location>
</feature>
<feature type="region of interest" description="Disordered" evidence="1">
    <location>
        <begin position="35"/>
        <end position="127"/>
    </location>
</feature>